<dbReference type="PANTHER" id="PTHR43707:SF1">
    <property type="entry name" value="HISTIDINE--TRNA LIGASE, MITOCHONDRIAL-RELATED"/>
    <property type="match status" value="1"/>
</dbReference>
<keyword evidence="7 11" id="KW-0067">ATP-binding</keyword>
<evidence type="ECO:0000256" key="8">
    <source>
        <dbReference type="ARBA" id="ARBA00022917"/>
    </source>
</evidence>
<name>A0A1J0AAC8_9CYAN</name>
<dbReference type="STRING" id="1188229.GlitD10_0568"/>
<feature type="binding site" evidence="12">
    <location>
        <begin position="84"/>
        <end position="86"/>
    </location>
    <ligand>
        <name>L-histidine</name>
        <dbReference type="ChEBI" id="CHEBI:57595"/>
    </ligand>
</feature>
<evidence type="ECO:0000256" key="11">
    <source>
        <dbReference type="HAMAP-Rule" id="MF_00127"/>
    </source>
</evidence>
<evidence type="ECO:0000256" key="7">
    <source>
        <dbReference type="ARBA" id="ARBA00022840"/>
    </source>
</evidence>
<dbReference type="SUPFAM" id="SSF52954">
    <property type="entry name" value="Class II aaRS ABD-related"/>
    <property type="match status" value="1"/>
</dbReference>
<keyword evidence="15" id="KW-1185">Reference proteome</keyword>
<dbReference type="Gene3D" id="3.40.50.800">
    <property type="entry name" value="Anticodon-binding domain"/>
    <property type="match status" value="1"/>
</dbReference>
<dbReference type="InterPro" id="IPR041715">
    <property type="entry name" value="HisRS-like_core"/>
</dbReference>
<comment type="subunit">
    <text evidence="3 11">Homodimer.</text>
</comment>
<dbReference type="PANTHER" id="PTHR43707">
    <property type="entry name" value="HISTIDYL-TRNA SYNTHETASE"/>
    <property type="match status" value="1"/>
</dbReference>
<accession>A0A1J0AAC8</accession>
<dbReference type="Pfam" id="PF13393">
    <property type="entry name" value="tRNA-synt_His"/>
    <property type="match status" value="2"/>
</dbReference>
<dbReference type="GO" id="GO:0006427">
    <property type="term" value="P:histidyl-tRNA aminoacylation"/>
    <property type="evidence" value="ECO:0007669"/>
    <property type="project" value="UniProtKB-UniRule"/>
</dbReference>
<evidence type="ECO:0000256" key="2">
    <source>
        <dbReference type="ARBA" id="ARBA00008226"/>
    </source>
</evidence>
<evidence type="ECO:0000256" key="4">
    <source>
        <dbReference type="ARBA" id="ARBA00022490"/>
    </source>
</evidence>
<dbReference type="SUPFAM" id="SSF55681">
    <property type="entry name" value="Class II aaRS and biotin synthetases"/>
    <property type="match status" value="1"/>
</dbReference>
<keyword evidence="9 11" id="KW-0030">Aminoacyl-tRNA synthetase</keyword>
<dbReference type="CDD" id="cd00773">
    <property type="entry name" value="HisRS-like_core"/>
    <property type="match status" value="1"/>
</dbReference>
<evidence type="ECO:0000256" key="3">
    <source>
        <dbReference type="ARBA" id="ARBA00011738"/>
    </source>
</evidence>
<dbReference type="InterPro" id="IPR015807">
    <property type="entry name" value="His-tRNA-ligase"/>
</dbReference>
<gene>
    <name evidence="11 14" type="primary">hisS</name>
    <name evidence="14" type="ORF">GlitD10_0568</name>
</gene>
<dbReference type="Gene3D" id="3.30.930.10">
    <property type="entry name" value="Bira Bifunctional Protein, Domain 2"/>
    <property type="match status" value="1"/>
</dbReference>
<feature type="binding site" evidence="12">
    <location>
        <position position="114"/>
    </location>
    <ligand>
        <name>L-histidine</name>
        <dbReference type="ChEBI" id="CHEBI:57595"/>
    </ligand>
</feature>
<dbReference type="RefSeq" id="WP_071453559.1">
    <property type="nucleotide sequence ID" value="NZ_CP017675.1"/>
</dbReference>
<dbReference type="NCBIfam" id="TIGR00442">
    <property type="entry name" value="hisS"/>
    <property type="match status" value="1"/>
</dbReference>
<feature type="domain" description="Aminoacyl-transfer RNA synthetases class-II family profile" evidence="13">
    <location>
        <begin position="1"/>
        <end position="325"/>
    </location>
</feature>
<dbReference type="KEGG" id="glt:GlitD10_0568"/>
<evidence type="ECO:0000256" key="6">
    <source>
        <dbReference type="ARBA" id="ARBA00022741"/>
    </source>
</evidence>
<dbReference type="Pfam" id="PF03129">
    <property type="entry name" value="HGTP_anticodon"/>
    <property type="match status" value="1"/>
</dbReference>
<comment type="subcellular location">
    <subcellularLocation>
        <location evidence="1 11">Cytoplasm</location>
    </subcellularLocation>
</comment>
<evidence type="ECO:0000313" key="15">
    <source>
        <dbReference type="Proteomes" id="UP000180235"/>
    </source>
</evidence>
<dbReference type="InterPro" id="IPR004154">
    <property type="entry name" value="Anticodon-bd"/>
</dbReference>
<evidence type="ECO:0000259" key="13">
    <source>
        <dbReference type="PROSITE" id="PS50862"/>
    </source>
</evidence>
<comment type="similarity">
    <text evidence="2 11">Belongs to the class-II aminoacyl-tRNA synthetase family.</text>
</comment>
<evidence type="ECO:0000313" key="14">
    <source>
        <dbReference type="EMBL" id="APB32882.1"/>
    </source>
</evidence>
<evidence type="ECO:0000256" key="9">
    <source>
        <dbReference type="ARBA" id="ARBA00023146"/>
    </source>
</evidence>
<comment type="catalytic activity">
    <reaction evidence="10 11">
        <text>tRNA(His) + L-histidine + ATP = L-histidyl-tRNA(His) + AMP + diphosphate + H(+)</text>
        <dbReference type="Rhea" id="RHEA:17313"/>
        <dbReference type="Rhea" id="RHEA-COMP:9665"/>
        <dbReference type="Rhea" id="RHEA-COMP:9689"/>
        <dbReference type="ChEBI" id="CHEBI:15378"/>
        <dbReference type="ChEBI" id="CHEBI:30616"/>
        <dbReference type="ChEBI" id="CHEBI:33019"/>
        <dbReference type="ChEBI" id="CHEBI:57595"/>
        <dbReference type="ChEBI" id="CHEBI:78442"/>
        <dbReference type="ChEBI" id="CHEBI:78527"/>
        <dbReference type="ChEBI" id="CHEBI:456215"/>
        <dbReference type="EC" id="6.1.1.21"/>
    </reaction>
</comment>
<reference evidence="14 15" key="1">
    <citation type="submission" date="2016-10" db="EMBL/GenBank/DDBJ databases">
        <title>Description of Gloeomargarita lithophora gen. nov., sp. nov., a thylakoid-bearing basal-branching cyanobacterium with intracellular carbonates, and proposal for Gloeomargaritales ord. nov.</title>
        <authorList>
            <person name="Moreira D."/>
            <person name="Tavera R."/>
            <person name="Benzerara K."/>
            <person name="Skouri-Panet F."/>
            <person name="Couradeau E."/>
            <person name="Gerard E."/>
            <person name="Loussert C."/>
            <person name="Novelo E."/>
            <person name="Zivanovic Y."/>
            <person name="Lopez-Garcia P."/>
        </authorList>
    </citation>
    <scope>NUCLEOTIDE SEQUENCE [LARGE SCALE GENOMIC DNA]</scope>
    <source>
        <strain evidence="14 15">D10</strain>
    </source>
</reference>
<dbReference type="CDD" id="cd00859">
    <property type="entry name" value="HisRS_anticodon"/>
    <property type="match status" value="1"/>
</dbReference>
<evidence type="ECO:0000256" key="1">
    <source>
        <dbReference type="ARBA" id="ARBA00004496"/>
    </source>
</evidence>
<feature type="binding site" evidence="12">
    <location>
        <position position="259"/>
    </location>
    <ligand>
        <name>L-histidine</name>
        <dbReference type="ChEBI" id="CHEBI:57595"/>
    </ligand>
</feature>
<organism evidence="14 15">
    <name type="scientific">Gloeomargarita lithophora Alchichica-D10</name>
    <dbReference type="NCBI Taxonomy" id="1188229"/>
    <lineage>
        <taxon>Bacteria</taxon>
        <taxon>Bacillati</taxon>
        <taxon>Cyanobacteriota</taxon>
        <taxon>Cyanophyceae</taxon>
        <taxon>Gloeomargaritales</taxon>
        <taxon>Gloeomargaritaceae</taxon>
        <taxon>Gloeomargarita</taxon>
    </lineage>
</organism>
<keyword evidence="6 11" id="KW-0547">Nucleotide-binding</keyword>
<dbReference type="PIRSF" id="PIRSF001549">
    <property type="entry name" value="His-tRNA_synth"/>
    <property type="match status" value="1"/>
</dbReference>
<proteinExistence type="inferred from homology"/>
<dbReference type="HAMAP" id="MF_00127">
    <property type="entry name" value="His_tRNA_synth"/>
    <property type="match status" value="1"/>
</dbReference>
<keyword evidence="4 11" id="KW-0963">Cytoplasm</keyword>
<dbReference type="EC" id="6.1.1.21" evidence="11"/>
<protein>
    <recommendedName>
        <fullName evidence="11">Histidine--tRNA ligase</fullName>
        <ecNumber evidence="11">6.1.1.21</ecNumber>
    </recommendedName>
    <alternativeName>
        <fullName evidence="11">Histidyl-tRNA synthetase</fullName>
        <shortName evidence="11">HisRS</shortName>
    </alternativeName>
</protein>
<sequence length="426" mass="47476">MTSESLQASRGTHDIWGTEIRLWQFLEQHARRILGQANYQEIRTPIFEATELFNRGIGEGTDIVSKEMYTFTDRGERSLTLRPEGTAGVVRSLIEHKRLQQGVQRCWYQGAMFRYERPQAGRQRQFHQLGVEVFGSDDPRSDVEVIALGLEFLEALGLSHLTLELNSVGDPEDRQRYKAALVDYLTPYASDLDPDSQVRLTKNPLRILDSKNPATQKILAEAPQLPEYLGQDSQRHFERVQSGLTALGLAYELNPRLVRGLDYYTRTAFEITTRELGAQSAVGGGGRYDQLVQELGGSATPAVGWAMGLERLVGLLQKRGETPAPDLDFYIATQGEGTANLSLQITQMLRRHGLRVEMDVSQSALGKQIKRADKLGCQACVIVGESEVATGDITVKWLATGVQELVAFPSGFSDSAVWRQKLRPNP</sequence>
<feature type="binding site" evidence="12">
    <location>
        <begin position="263"/>
        <end position="264"/>
    </location>
    <ligand>
        <name>L-histidine</name>
        <dbReference type="ChEBI" id="CHEBI:57595"/>
    </ligand>
</feature>
<dbReference type="Proteomes" id="UP000180235">
    <property type="component" value="Chromosome"/>
</dbReference>
<dbReference type="GO" id="GO:0005737">
    <property type="term" value="C:cytoplasm"/>
    <property type="evidence" value="ECO:0007669"/>
    <property type="project" value="UniProtKB-SubCell"/>
</dbReference>
<dbReference type="InterPro" id="IPR033656">
    <property type="entry name" value="HisRS_anticodon"/>
</dbReference>
<dbReference type="GO" id="GO:0004821">
    <property type="term" value="F:histidine-tRNA ligase activity"/>
    <property type="evidence" value="ECO:0007669"/>
    <property type="project" value="UniProtKB-UniRule"/>
</dbReference>
<keyword evidence="5 11" id="KW-0436">Ligase</keyword>
<dbReference type="InterPro" id="IPR036621">
    <property type="entry name" value="Anticodon-bd_dom_sf"/>
</dbReference>
<dbReference type="InterPro" id="IPR045864">
    <property type="entry name" value="aa-tRNA-synth_II/BPL/LPL"/>
</dbReference>
<dbReference type="GO" id="GO:0005524">
    <property type="term" value="F:ATP binding"/>
    <property type="evidence" value="ECO:0007669"/>
    <property type="project" value="UniProtKB-UniRule"/>
</dbReference>
<evidence type="ECO:0000256" key="12">
    <source>
        <dbReference type="PIRSR" id="PIRSR001549-1"/>
    </source>
</evidence>
<dbReference type="InterPro" id="IPR006195">
    <property type="entry name" value="aa-tRNA-synth_II"/>
</dbReference>
<keyword evidence="8 11" id="KW-0648">Protein biosynthesis</keyword>
<dbReference type="InterPro" id="IPR004516">
    <property type="entry name" value="HisRS/HisZ"/>
</dbReference>
<feature type="binding site" evidence="12">
    <location>
        <position position="132"/>
    </location>
    <ligand>
        <name>L-histidine</name>
        <dbReference type="ChEBI" id="CHEBI:57595"/>
    </ligand>
</feature>
<feature type="binding site" evidence="12">
    <location>
        <position position="128"/>
    </location>
    <ligand>
        <name>L-histidine</name>
        <dbReference type="ChEBI" id="CHEBI:57595"/>
    </ligand>
</feature>
<dbReference type="EMBL" id="CP017675">
    <property type="protein sequence ID" value="APB32882.1"/>
    <property type="molecule type" value="Genomic_DNA"/>
</dbReference>
<dbReference type="PROSITE" id="PS50862">
    <property type="entry name" value="AA_TRNA_LIGASE_II"/>
    <property type="match status" value="1"/>
</dbReference>
<evidence type="ECO:0000256" key="5">
    <source>
        <dbReference type="ARBA" id="ARBA00022598"/>
    </source>
</evidence>
<dbReference type="AlphaFoldDB" id="A0A1J0AAC8"/>
<dbReference type="FunFam" id="3.30.930.10:FF:000005">
    <property type="entry name" value="Histidine--tRNA ligase"/>
    <property type="match status" value="1"/>
</dbReference>
<evidence type="ECO:0000256" key="10">
    <source>
        <dbReference type="ARBA" id="ARBA00047639"/>
    </source>
</evidence>
<dbReference type="OrthoDB" id="9800814at2"/>